<gene>
    <name evidence="1" type="ORF">DIJ64_13850</name>
</gene>
<dbReference type="EMBL" id="CP029543">
    <property type="protein sequence ID" value="AWV48750.1"/>
    <property type="molecule type" value="Genomic_DNA"/>
</dbReference>
<sequence length="66" mass="7700">MCCNGEGCKFWRDYVDSAKPYFNVLIDPYRLYSNVDDIRWLFNNPCYWMTPTFTMVVGGLSAGYPP</sequence>
<evidence type="ECO:0000313" key="1">
    <source>
        <dbReference type="EMBL" id="AWV48750.1"/>
    </source>
</evidence>
<dbReference type="Proteomes" id="UP000249682">
    <property type="component" value="Chromosome"/>
</dbReference>
<reference evidence="1 2" key="1">
    <citation type="submission" date="2018-05" db="EMBL/GenBank/DDBJ databases">
        <title>Evolution of small genomes with special reference to Mycobacterium leprae.</title>
        <authorList>
            <person name="Mohanty P.S."/>
            <person name="Bansal A.K."/>
            <person name="Gupta U.D."/>
            <person name="Naaz F."/>
            <person name="Dwivedi V.D."/>
            <person name="Singh H."/>
            <person name="Gupta G."/>
            <person name="Sharma S."/>
            <person name="Arora M."/>
        </authorList>
    </citation>
    <scope>NUCLEOTIDE SEQUENCE [LARGE SCALE GENOMIC DNA]</scope>
    <source>
        <strain evidence="1 2">MRHRU-235-G</strain>
    </source>
</reference>
<name>A0AAD0KTM3_MYCLR</name>
<evidence type="ECO:0000313" key="2">
    <source>
        <dbReference type="Proteomes" id="UP000249682"/>
    </source>
</evidence>
<accession>A0AAD0KTM3</accession>
<organism evidence="1 2">
    <name type="scientific">Mycobacterium leprae</name>
    <dbReference type="NCBI Taxonomy" id="1769"/>
    <lineage>
        <taxon>Bacteria</taxon>
        <taxon>Bacillati</taxon>
        <taxon>Actinomycetota</taxon>
        <taxon>Actinomycetes</taxon>
        <taxon>Mycobacteriales</taxon>
        <taxon>Mycobacteriaceae</taxon>
        <taxon>Mycobacterium</taxon>
    </lineage>
</organism>
<dbReference type="AlphaFoldDB" id="A0AAD0KTM3"/>
<proteinExistence type="predicted"/>
<protein>
    <submittedName>
        <fullName evidence="1">Uncharacterized protein</fullName>
    </submittedName>
</protein>